<dbReference type="Proteomes" id="UP000593567">
    <property type="component" value="Unassembled WGS sequence"/>
</dbReference>
<protein>
    <submittedName>
        <fullName evidence="1">Uncharacterized protein</fullName>
    </submittedName>
</protein>
<sequence>MGRARRRAKSDMLTTNSCEGCRKVQKETCLPPSQKCHRNSSSEIYQKSLIDYESETDSAIDTASIISSSDSRSITSSSESTSSLELSLSDDTLFIPPSLIPKDLPRNLKLLLFQLRNWKSRKPSWTCRLLPCM</sequence>
<keyword evidence="2" id="KW-1185">Reference proteome</keyword>
<reference evidence="1" key="1">
    <citation type="submission" date="2020-06" db="EMBL/GenBank/DDBJ databases">
        <title>Draft genome of Bugula neritina, a colonial animal packing powerful symbionts and potential medicines.</title>
        <authorList>
            <person name="Rayko M."/>
        </authorList>
    </citation>
    <scope>NUCLEOTIDE SEQUENCE [LARGE SCALE GENOMIC DNA]</scope>
    <source>
        <strain evidence="1">Kwan_BN1</strain>
    </source>
</reference>
<accession>A0A7J7JX07</accession>
<dbReference type="EMBL" id="VXIV02001728">
    <property type="protein sequence ID" value="KAF6030254.1"/>
    <property type="molecule type" value="Genomic_DNA"/>
</dbReference>
<name>A0A7J7JX07_BUGNE</name>
<organism evidence="1 2">
    <name type="scientific">Bugula neritina</name>
    <name type="common">Brown bryozoan</name>
    <name type="synonym">Sertularia neritina</name>
    <dbReference type="NCBI Taxonomy" id="10212"/>
    <lineage>
        <taxon>Eukaryota</taxon>
        <taxon>Metazoa</taxon>
        <taxon>Spiralia</taxon>
        <taxon>Lophotrochozoa</taxon>
        <taxon>Bryozoa</taxon>
        <taxon>Gymnolaemata</taxon>
        <taxon>Cheilostomatida</taxon>
        <taxon>Flustrina</taxon>
        <taxon>Buguloidea</taxon>
        <taxon>Bugulidae</taxon>
        <taxon>Bugula</taxon>
    </lineage>
</organism>
<evidence type="ECO:0000313" key="2">
    <source>
        <dbReference type="Proteomes" id="UP000593567"/>
    </source>
</evidence>
<evidence type="ECO:0000313" key="1">
    <source>
        <dbReference type="EMBL" id="KAF6030254.1"/>
    </source>
</evidence>
<dbReference type="AlphaFoldDB" id="A0A7J7JX07"/>
<proteinExistence type="predicted"/>
<gene>
    <name evidence="1" type="ORF">EB796_011438</name>
</gene>
<comment type="caution">
    <text evidence="1">The sequence shown here is derived from an EMBL/GenBank/DDBJ whole genome shotgun (WGS) entry which is preliminary data.</text>
</comment>